<keyword evidence="5 8" id="KW-0812">Transmembrane</keyword>
<evidence type="ECO:0008006" key="11">
    <source>
        <dbReference type="Google" id="ProtNLM"/>
    </source>
</evidence>
<protein>
    <recommendedName>
        <fullName evidence="11">AEC family transporter</fullName>
    </recommendedName>
</protein>
<dbReference type="EMBL" id="DMZY01000215">
    <property type="protein sequence ID" value="HAV92969.1"/>
    <property type="molecule type" value="Genomic_DNA"/>
</dbReference>
<comment type="subcellular location">
    <subcellularLocation>
        <location evidence="1">Cell membrane</location>
        <topology evidence="1">Multi-pass membrane protein</topology>
    </subcellularLocation>
</comment>
<comment type="similarity">
    <text evidence="2">Belongs to the auxin efflux carrier (TC 2.A.69) family.</text>
</comment>
<gene>
    <name evidence="9" type="ORF">DCW38_07320</name>
</gene>
<feature type="transmembrane region" description="Helical" evidence="8">
    <location>
        <begin position="34"/>
        <end position="52"/>
    </location>
</feature>
<reference evidence="9 10" key="1">
    <citation type="journal article" date="2018" name="Nat. Biotechnol.">
        <title>A standardized bacterial taxonomy based on genome phylogeny substantially revises the tree of life.</title>
        <authorList>
            <person name="Parks D.H."/>
            <person name="Chuvochina M."/>
            <person name="Waite D.W."/>
            <person name="Rinke C."/>
            <person name="Skarshewski A."/>
            <person name="Chaumeil P.A."/>
            <person name="Hugenholtz P."/>
        </authorList>
    </citation>
    <scope>NUCLEOTIDE SEQUENCE [LARGE SCALE GENOMIC DNA]</scope>
    <source>
        <strain evidence="9">UBA9956</strain>
    </source>
</reference>
<feature type="transmembrane region" description="Helical" evidence="8">
    <location>
        <begin position="161"/>
        <end position="182"/>
    </location>
</feature>
<evidence type="ECO:0000313" key="9">
    <source>
        <dbReference type="EMBL" id="HAV92969.1"/>
    </source>
</evidence>
<dbReference type="GO" id="GO:0055085">
    <property type="term" value="P:transmembrane transport"/>
    <property type="evidence" value="ECO:0007669"/>
    <property type="project" value="InterPro"/>
</dbReference>
<feature type="transmembrane region" description="Helical" evidence="8">
    <location>
        <begin position="286"/>
        <end position="309"/>
    </location>
</feature>
<evidence type="ECO:0000256" key="3">
    <source>
        <dbReference type="ARBA" id="ARBA00022448"/>
    </source>
</evidence>
<dbReference type="Proteomes" id="UP000264062">
    <property type="component" value="Unassembled WGS sequence"/>
</dbReference>
<accession>A0A350HBQ3</accession>
<proteinExistence type="inferred from homology"/>
<keyword evidence="6 8" id="KW-1133">Transmembrane helix</keyword>
<dbReference type="AlphaFoldDB" id="A0A350HBQ3"/>
<feature type="transmembrane region" description="Helical" evidence="8">
    <location>
        <begin position="188"/>
        <end position="208"/>
    </location>
</feature>
<keyword evidence="4" id="KW-1003">Cell membrane</keyword>
<dbReference type="PANTHER" id="PTHR36838">
    <property type="entry name" value="AUXIN EFFLUX CARRIER FAMILY PROTEIN"/>
    <property type="match status" value="1"/>
</dbReference>
<dbReference type="InterPro" id="IPR038770">
    <property type="entry name" value="Na+/solute_symporter_sf"/>
</dbReference>
<feature type="transmembrane region" description="Helical" evidence="8">
    <location>
        <begin position="6"/>
        <end position="25"/>
    </location>
</feature>
<sequence>MSVFANTFGAVFTLFFIGIIGWWIVSKRMMTDTVFSVLSTLSLEVALPAMIFSDVIRNFDVKAYPEWWALPLWWVGLTLLLFILTMAFSIFSSKENKSEFRISLFFQNGIFFPLAIFATIPSYSHLVIDVFFFTMFYAAFLFNTYYLFFPKAKKTFDLKKIFHPVLVSVLLAVIIVLFKGAWLVPKPVITALSMVGSMSIPLLMLILGGNIYTDFAKREKIEKADAAKFVLIKNFLFPMIVLILIYFIKPPENVALILLLESAVPPITATPILVERAGGNKSIANQFLLFSFIISLVSIPIMITVYNLLIK</sequence>
<evidence type="ECO:0000256" key="5">
    <source>
        <dbReference type="ARBA" id="ARBA00022692"/>
    </source>
</evidence>
<feature type="transmembrane region" description="Helical" evidence="8">
    <location>
        <begin position="72"/>
        <end position="92"/>
    </location>
</feature>
<organism evidence="9 10">
    <name type="scientific">candidate division WOR-3 bacterium</name>
    <dbReference type="NCBI Taxonomy" id="2052148"/>
    <lineage>
        <taxon>Bacteria</taxon>
        <taxon>Bacteria division WOR-3</taxon>
    </lineage>
</organism>
<evidence type="ECO:0000256" key="2">
    <source>
        <dbReference type="ARBA" id="ARBA00010145"/>
    </source>
</evidence>
<evidence type="ECO:0000313" key="10">
    <source>
        <dbReference type="Proteomes" id="UP000264062"/>
    </source>
</evidence>
<dbReference type="InterPro" id="IPR004776">
    <property type="entry name" value="Mem_transp_PIN-like"/>
</dbReference>
<dbReference type="Gene3D" id="1.20.1530.20">
    <property type="match status" value="1"/>
</dbReference>
<name>A0A350HBQ3_UNCW3</name>
<feature type="transmembrane region" description="Helical" evidence="8">
    <location>
        <begin position="104"/>
        <end position="124"/>
    </location>
</feature>
<evidence type="ECO:0000256" key="6">
    <source>
        <dbReference type="ARBA" id="ARBA00022989"/>
    </source>
</evidence>
<keyword evidence="7 8" id="KW-0472">Membrane</keyword>
<dbReference type="PANTHER" id="PTHR36838:SF3">
    <property type="entry name" value="TRANSPORTER AUXIN EFFLUX CARRIER EC FAMILY"/>
    <property type="match status" value="1"/>
</dbReference>
<comment type="caution">
    <text evidence="9">The sequence shown here is derived from an EMBL/GenBank/DDBJ whole genome shotgun (WGS) entry which is preliminary data.</text>
</comment>
<evidence type="ECO:0000256" key="8">
    <source>
        <dbReference type="SAM" id="Phobius"/>
    </source>
</evidence>
<dbReference type="GO" id="GO:0005886">
    <property type="term" value="C:plasma membrane"/>
    <property type="evidence" value="ECO:0007669"/>
    <property type="project" value="UniProtKB-SubCell"/>
</dbReference>
<feature type="transmembrane region" description="Helical" evidence="8">
    <location>
        <begin position="229"/>
        <end position="248"/>
    </location>
</feature>
<keyword evidence="3" id="KW-0813">Transport</keyword>
<evidence type="ECO:0000256" key="7">
    <source>
        <dbReference type="ARBA" id="ARBA00023136"/>
    </source>
</evidence>
<feature type="transmembrane region" description="Helical" evidence="8">
    <location>
        <begin position="130"/>
        <end position="149"/>
    </location>
</feature>
<dbReference type="Pfam" id="PF03547">
    <property type="entry name" value="Mem_trans"/>
    <property type="match status" value="2"/>
</dbReference>
<evidence type="ECO:0000256" key="4">
    <source>
        <dbReference type="ARBA" id="ARBA00022475"/>
    </source>
</evidence>
<evidence type="ECO:0000256" key="1">
    <source>
        <dbReference type="ARBA" id="ARBA00004651"/>
    </source>
</evidence>